<dbReference type="AlphaFoldDB" id="A0A438B5D4"/>
<dbReference type="Proteomes" id="UP000284333">
    <property type="component" value="Unassembled WGS sequence"/>
</dbReference>
<accession>A0A438B5D4</accession>
<keyword evidence="2" id="KW-1185">Reference proteome</keyword>
<organism evidence="1 2">
    <name type="scientific">Rhodococcus spongiicola</name>
    <dbReference type="NCBI Taxonomy" id="2487352"/>
    <lineage>
        <taxon>Bacteria</taxon>
        <taxon>Bacillati</taxon>
        <taxon>Actinomycetota</taxon>
        <taxon>Actinomycetes</taxon>
        <taxon>Mycobacteriales</taxon>
        <taxon>Nocardiaceae</taxon>
        <taxon>Rhodococcus</taxon>
    </lineage>
</organism>
<evidence type="ECO:0008006" key="3">
    <source>
        <dbReference type="Google" id="ProtNLM"/>
    </source>
</evidence>
<name>A0A438B5D4_9NOCA</name>
<dbReference type="EMBL" id="RKLN01000001">
    <property type="protein sequence ID" value="RVW06196.1"/>
    <property type="molecule type" value="Genomic_DNA"/>
</dbReference>
<dbReference type="SUPFAM" id="SSF53474">
    <property type="entry name" value="alpha/beta-Hydrolases"/>
    <property type="match status" value="1"/>
</dbReference>
<dbReference type="Gene3D" id="3.40.50.1820">
    <property type="entry name" value="alpha/beta hydrolase"/>
    <property type="match status" value="1"/>
</dbReference>
<evidence type="ECO:0000313" key="1">
    <source>
        <dbReference type="EMBL" id="RVW06196.1"/>
    </source>
</evidence>
<protein>
    <recommendedName>
        <fullName evidence="3">Alpha/beta hydrolase</fullName>
    </recommendedName>
</protein>
<proteinExistence type="predicted"/>
<evidence type="ECO:0000313" key="2">
    <source>
        <dbReference type="Proteomes" id="UP000284333"/>
    </source>
</evidence>
<reference evidence="1 2" key="1">
    <citation type="submission" date="2018-11" db="EMBL/GenBank/DDBJ databases">
        <title>Rhodococcus spongicola sp. nov. and Rhodococcus xishaensis sp. nov. from marine sponges.</title>
        <authorList>
            <person name="Li L."/>
            <person name="Lin H.W."/>
        </authorList>
    </citation>
    <scope>NUCLEOTIDE SEQUENCE [LARGE SCALE GENOMIC DNA]</scope>
    <source>
        <strain evidence="1 2">LHW50502</strain>
    </source>
</reference>
<gene>
    <name evidence="1" type="ORF">EF834_01705</name>
</gene>
<comment type="caution">
    <text evidence="1">The sequence shown here is derived from an EMBL/GenBank/DDBJ whole genome shotgun (WGS) entry which is preliminary data.</text>
</comment>
<sequence>MAISLQSMCIGADSTFVAMAHNPAEFDGVRSMIAIQPLTGRSFAERALEAMGVPEAIGHFETAIQLLTSFKVDDYDMTRFATAVTIPTLVVQVRDDLMTREADVQAIYDAIPAVDKEMFWIGGTSIRHHGYTYFAEHPEKMIDWYNSHP</sequence>
<dbReference type="InterPro" id="IPR029058">
    <property type="entry name" value="AB_hydrolase_fold"/>
</dbReference>